<dbReference type="InterPro" id="IPR004860">
    <property type="entry name" value="LAGLIDADG_dom"/>
</dbReference>
<sequence length="257" mass="28600">MDHVTTIQSTASPTRKQIAEKKRLLKLSREQREVLVGLLLGDGHLSTQDNSRTYRLVYSQSKERHGAYLERVYGVFQDWTLGWPVLVKGHKGAGDGAELPPGRFRTKDRLKFTTVAHGSLRFYGKAFYKGGVKVVPKGIGRLLTARGLAYWYMDDGSIKSRQSKGLILNTHSFTLAEVELLCKVLGSNFGLQAKPRPQTVPSGGQRHQIYISGRSYERGRKIIGPHLLPEMMYKFPPPRKLRGANPIGGDESVGGLA</sequence>
<evidence type="ECO:0000259" key="1">
    <source>
        <dbReference type="Pfam" id="PF03161"/>
    </source>
</evidence>
<reference evidence="2" key="1">
    <citation type="journal article" date="2012" name="Eukaryot. Cell">
        <title>Complete Mitochondrial and Plastid Genomes of the Green Microalga Trebouxiophyceae sp. Strain MX-AZ01 Isolated from a Highly Acidic Geothermal Lake.</title>
        <authorList>
            <person name="Servin-Garciduenas L.E."/>
            <person name="Martinez-Romero E."/>
        </authorList>
    </citation>
    <scope>NUCLEOTIDE SEQUENCE</scope>
    <source>
        <strain evidence="2">MX-AZ01</strain>
    </source>
</reference>
<evidence type="ECO:0000313" key="2">
    <source>
        <dbReference type="EMBL" id="AFQ93740.1"/>
    </source>
</evidence>
<dbReference type="GO" id="GO:0045292">
    <property type="term" value="P:mRNA cis splicing, via spliceosome"/>
    <property type="evidence" value="ECO:0007669"/>
    <property type="project" value="TreeGrafter"/>
</dbReference>
<proteinExistence type="predicted"/>
<dbReference type="GO" id="GO:0048564">
    <property type="term" value="P:photosystem I assembly"/>
    <property type="evidence" value="ECO:0007669"/>
    <property type="project" value="TreeGrafter"/>
</dbReference>
<dbReference type="RefSeq" id="YP_006666385.1">
    <property type="nucleotide sequence ID" value="NC_018568.1"/>
</dbReference>
<feature type="domain" description="Homing endonuclease LAGLIDADG" evidence="1">
    <location>
        <begin position="32"/>
        <end position="216"/>
    </location>
</feature>
<name>J7KEE4_9CHLO</name>
<keyword evidence="2" id="KW-0255">Endonuclease</keyword>
<organism evidence="2">
    <name type="scientific">Trebouxiophyceae sp. MX-AZ01</name>
    <dbReference type="NCBI Taxonomy" id="1208065"/>
    <lineage>
        <taxon>Eukaryota</taxon>
        <taxon>Viridiplantae</taxon>
        <taxon>Chlorophyta</taxon>
        <taxon>core chlorophytes</taxon>
        <taxon>Trebouxiophyceae</taxon>
    </lineage>
</organism>
<keyword evidence="2" id="KW-0540">Nuclease</keyword>
<dbReference type="SUPFAM" id="SSF55608">
    <property type="entry name" value="Homing endonucleases"/>
    <property type="match status" value="1"/>
</dbReference>
<dbReference type="GO" id="GO:0000373">
    <property type="term" value="P:Group II intron splicing"/>
    <property type="evidence" value="ECO:0007669"/>
    <property type="project" value="TreeGrafter"/>
</dbReference>
<dbReference type="EMBL" id="JX315601">
    <property type="protein sequence ID" value="AFQ93740.1"/>
    <property type="molecule type" value="Genomic_DNA"/>
</dbReference>
<dbReference type="PANTHER" id="PTHR47539">
    <property type="entry name" value="PENTATRICOPEPTIDE REPEAT-CONTAINING PROTEIN OTP51, CHLOROPLASTIC"/>
    <property type="match status" value="1"/>
</dbReference>
<keyword evidence="2" id="KW-0378">Hydrolase</keyword>
<protein>
    <submittedName>
        <fullName evidence="2">Putative LAGLIDADG homing endonuclease</fullName>
    </submittedName>
</protein>
<gene>
    <name evidence="2" type="primary">orf004</name>
</gene>
<dbReference type="GeneID" id="13543397"/>
<keyword evidence="2" id="KW-0496">Mitochondrion</keyword>
<geneLocation type="mitochondrion" evidence="2"/>
<dbReference type="Pfam" id="PF03161">
    <property type="entry name" value="LAGLIDADG_2"/>
    <property type="match status" value="1"/>
</dbReference>
<dbReference type="InterPro" id="IPR027434">
    <property type="entry name" value="Homing_endonucl"/>
</dbReference>
<accession>J7KEE4</accession>
<dbReference type="InterPro" id="IPR052500">
    <property type="entry name" value="Chloro/Mito_RNA_Process"/>
</dbReference>
<dbReference type="GO" id="GO:0004519">
    <property type="term" value="F:endonuclease activity"/>
    <property type="evidence" value="ECO:0007669"/>
    <property type="project" value="UniProtKB-KW"/>
</dbReference>
<dbReference type="PANTHER" id="PTHR47539:SF1">
    <property type="entry name" value="PENTATRICOPEPTIDE REPEAT-CONTAINING PROTEIN OTP51, CHLOROPLASTIC"/>
    <property type="match status" value="1"/>
</dbReference>
<dbReference type="Gene3D" id="3.10.28.10">
    <property type="entry name" value="Homing endonucleases"/>
    <property type="match status" value="2"/>
</dbReference>
<dbReference type="AlphaFoldDB" id="J7KEE4"/>